<reference evidence="2 3" key="1">
    <citation type="journal article" date="2020" name="Front. Microbiol.">
        <title>Design of Bacterial Strain-Specific qPCR Assays Using NGS Data and Publicly Available Resources and Its Application to Track Biocontrol Strains.</title>
        <authorList>
            <person name="Hernandez I."/>
            <person name="Sant C."/>
            <person name="Martinez R."/>
            <person name="Fernandez C."/>
        </authorList>
    </citation>
    <scope>NUCLEOTIDE SEQUENCE [LARGE SCALE GENOMIC DNA]</scope>
    <source>
        <strain evidence="2 3">B24</strain>
    </source>
</reference>
<evidence type="ECO:0000313" key="2">
    <source>
        <dbReference type="EMBL" id="QMU98649.1"/>
    </source>
</evidence>
<evidence type="ECO:0000313" key="3">
    <source>
        <dbReference type="Proteomes" id="UP000515708"/>
    </source>
</evidence>
<dbReference type="SUPFAM" id="SSF54427">
    <property type="entry name" value="NTF2-like"/>
    <property type="match status" value="1"/>
</dbReference>
<dbReference type="Proteomes" id="UP000515708">
    <property type="component" value="Chromosome"/>
</dbReference>
<organism evidence="2 3">
    <name type="scientific">Microbacterium esteraromaticum</name>
    <dbReference type="NCBI Taxonomy" id="57043"/>
    <lineage>
        <taxon>Bacteria</taxon>
        <taxon>Bacillati</taxon>
        <taxon>Actinomycetota</taxon>
        <taxon>Actinomycetes</taxon>
        <taxon>Micrococcales</taxon>
        <taxon>Microbacteriaceae</taxon>
        <taxon>Microbacterium</taxon>
    </lineage>
</organism>
<accession>A0A7D8ALT1</accession>
<dbReference type="InterPro" id="IPR032710">
    <property type="entry name" value="NTF2-like_dom_sf"/>
</dbReference>
<evidence type="ECO:0000259" key="1">
    <source>
        <dbReference type="Pfam" id="PF14534"/>
    </source>
</evidence>
<dbReference type="InterPro" id="IPR027843">
    <property type="entry name" value="DUF4440"/>
</dbReference>
<protein>
    <submittedName>
        <fullName evidence="2">Nuclear transport factor 2 family protein</fullName>
    </submittedName>
</protein>
<dbReference type="EMBL" id="CP043732">
    <property type="protein sequence ID" value="QMU98649.1"/>
    <property type="molecule type" value="Genomic_DNA"/>
</dbReference>
<proteinExistence type="predicted"/>
<dbReference type="Gene3D" id="3.10.450.50">
    <property type="match status" value="1"/>
</dbReference>
<dbReference type="AlphaFoldDB" id="A0A7D8ALT1"/>
<dbReference type="Pfam" id="PF14534">
    <property type="entry name" value="DUF4440"/>
    <property type="match status" value="1"/>
</dbReference>
<name>A0A7D8ALT1_9MICO</name>
<feature type="domain" description="DUF4440" evidence="1">
    <location>
        <begin position="17"/>
        <end position="103"/>
    </location>
</feature>
<sequence>MNPEVDARAALRLESLLTLERRGWDALCRSEGGSFYGEIMTPEAVMVLVDGSVLDRQATVHALNDSPPWSSYSIEDARQVPTGETTAALVYRATAHRLGRDEPFCALMASHYAIVDGKPALTLYQQTAIASR</sequence>
<gene>
    <name evidence="2" type="ORF">FVO59_07735</name>
</gene>